<organism evidence="4 5">
    <name type="scientific">Brevirhabdus pacifica</name>
    <dbReference type="NCBI Taxonomy" id="1267768"/>
    <lineage>
        <taxon>Bacteria</taxon>
        <taxon>Pseudomonadati</taxon>
        <taxon>Pseudomonadota</taxon>
        <taxon>Alphaproteobacteria</taxon>
        <taxon>Rhodobacterales</taxon>
        <taxon>Paracoccaceae</taxon>
        <taxon>Brevirhabdus</taxon>
    </lineage>
</organism>
<name>A0A1U7DKQ2_9RHOB</name>
<gene>
    <name evidence="4" type="ORF">BV394_12655</name>
</gene>
<accession>A0A2M9DCW1</accession>
<dbReference type="GO" id="GO:0006635">
    <property type="term" value="P:fatty acid beta-oxidation"/>
    <property type="evidence" value="ECO:0007669"/>
    <property type="project" value="TreeGrafter"/>
</dbReference>
<dbReference type="InterPro" id="IPR001753">
    <property type="entry name" value="Enoyl-CoA_hydra/iso"/>
</dbReference>
<protein>
    <submittedName>
        <fullName evidence="4">Enoyl-CoA hydratase</fullName>
    </submittedName>
</protein>
<keyword evidence="5" id="KW-1185">Reference proteome</keyword>
<dbReference type="EMBL" id="CP019124">
    <property type="protein sequence ID" value="APX90473.1"/>
    <property type="molecule type" value="Genomic_DNA"/>
</dbReference>
<dbReference type="AlphaFoldDB" id="A0A1U7DKQ2"/>
<dbReference type="Gene3D" id="3.90.226.10">
    <property type="entry name" value="2-enoyl-CoA Hydratase, Chain A, domain 1"/>
    <property type="match status" value="1"/>
</dbReference>
<dbReference type="PANTHER" id="PTHR11941">
    <property type="entry name" value="ENOYL-COA HYDRATASE-RELATED"/>
    <property type="match status" value="1"/>
</dbReference>
<dbReference type="Pfam" id="PF00378">
    <property type="entry name" value="ECH_1"/>
    <property type="match status" value="1"/>
</dbReference>
<evidence type="ECO:0000313" key="5">
    <source>
        <dbReference type="Proteomes" id="UP000187266"/>
    </source>
</evidence>
<evidence type="ECO:0000313" key="4">
    <source>
        <dbReference type="EMBL" id="APX90473.1"/>
    </source>
</evidence>
<keyword evidence="2" id="KW-0456">Lyase</keyword>
<dbReference type="GO" id="GO:0016829">
    <property type="term" value="F:lyase activity"/>
    <property type="evidence" value="ECO:0007669"/>
    <property type="project" value="UniProtKB-KW"/>
</dbReference>
<dbReference type="InterPro" id="IPR014748">
    <property type="entry name" value="Enoyl-CoA_hydra_C"/>
</dbReference>
<accession>A0A1U7DKQ2</accession>
<evidence type="ECO:0000256" key="3">
    <source>
        <dbReference type="RuleBase" id="RU003707"/>
    </source>
</evidence>
<evidence type="ECO:0000256" key="2">
    <source>
        <dbReference type="ARBA" id="ARBA00023239"/>
    </source>
</evidence>
<dbReference type="PROSITE" id="PS00166">
    <property type="entry name" value="ENOYL_COA_HYDRATASE"/>
    <property type="match status" value="1"/>
</dbReference>
<reference evidence="4 5" key="1">
    <citation type="submission" date="2017-01" db="EMBL/GenBank/DDBJ databases">
        <title>Genomic analysis of Xuhuaishuia manganoxidans DY6-4.</title>
        <authorList>
            <person name="Wang X."/>
        </authorList>
    </citation>
    <scope>NUCLEOTIDE SEQUENCE [LARGE SCALE GENOMIC DNA]</scope>
    <source>
        <strain evidence="4 5">DY6-4</strain>
    </source>
</reference>
<dbReference type="Gene3D" id="1.10.12.10">
    <property type="entry name" value="Lyase 2-enoyl-coa Hydratase, Chain A, domain 2"/>
    <property type="match status" value="1"/>
</dbReference>
<dbReference type="NCBIfam" id="NF004781">
    <property type="entry name" value="PRK06127.1"/>
    <property type="match status" value="1"/>
</dbReference>
<dbReference type="InterPro" id="IPR029045">
    <property type="entry name" value="ClpP/crotonase-like_dom_sf"/>
</dbReference>
<dbReference type="RefSeq" id="WP_076980491.1">
    <property type="nucleotide sequence ID" value="NZ_CP019124.1"/>
</dbReference>
<dbReference type="OrthoDB" id="9795613at2"/>
<evidence type="ECO:0000256" key="1">
    <source>
        <dbReference type="ARBA" id="ARBA00005254"/>
    </source>
</evidence>
<comment type="similarity">
    <text evidence="1 3">Belongs to the enoyl-CoA hydratase/isomerase family.</text>
</comment>
<dbReference type="SUPFAM" id="SSF52096">
    <property type="entry name" value="ClpP/crotonase"/>
    <property type="match status" value="1"/>
</dbReference>
<dbReference type="PANTHER" id="PTHR11941:SF54">
    <property type="entry name" value="ENOYL-COA HYDRATASE, MITOCHONDRIAL"/>
    <property type="match status" value="1"/>
</dbReference>
<dbReference type="Proteomes" id="UP000187266">
    <property type="component" value="Chromosome"/>
</dbReference>
<dbReference type="CDD" id="cd06558">
    <property type="entry name" value="crotonase-like"/>
    <property type="match status" value="1"/>
</dbReference>
<dbReference type="STRING" id="1267768.BV394_12655"/>
<proteinExistence type="inferred from homology"/>
<dbReference type="InterPro" id="IPR018376">
    <property type="entry name" value="Enoyl-CoA_hyd/isom_CS"/>
</dbReference>
<sequence>MADSTLTAGSTSGPVASPTTDKILTQRDGEIARIVFNQPEKRNAVSLEMWQAVEAALTEFRDDPEVRILVLSGAGGKAFVSGADISKFESERASKEAVATYNATTKRVYDMVEAFPKPTIAQIDGFCVGGGVALSLCCDMRICGKGSQFAVPAAKLGLGYAFPGLKRLVDVVGPSFAKEIFYTARRFDAEECRTMGLVNRVVPDDQVAETVTETARMIAANAPLTVESVKFIVGEVLKDADKRDLAACDAKVADCFASRDYVEGRRAFMEKRKPVFEGA</sequence>